<sequence length="566" mass="62148">MGHASSKEVCYEPQTTRRLSKPPTNLSSLNVAQTKSAKSPRSPSHDQGQPLDESMFWKSPWTGDLLPKSNPETDLTDRNRVRSFTSFSSSQTESRGSLQGSKRWSSIDDFVLMKQDSSLSRSSSFLSRRLSRRSSMVQKPSCQSQSEGVTVGETRREPVIHFGPSDIGSHDLHSSVETLTSEDRSPVEDSRVLMGRRKSFRRPGVATRTPSWGLYRTPLSSIQQEEERPPLPEVPTAQLPCEQEEEDEYTPVSRYHGRATSPVALDYSHLSGFKKGTLRIVNASVSPASTDRIRLLTTSPSHSKLPKSSLSRDDSGVFISDSAHQDEAVVISEDTFYFEDSDASGDGQYLETSEGLASEALGYTRMQKVQSNTNADSGYSSVSSIHSGNSIGQSGSSPSNSPMSSPTRYKVGNPADKSSYFVNGISKPNDDVILNNLVLSGSSNSGSRQVPYTVLEQTRYYAQLSPLNIPSVPEATGIYDKESNYDNSEGDMDDEQTQSPFSPILPKHAFAPVTKEQVEEKPKPAISTHNSPTDKTKNSETPRGRARSRSVGRSRTKLVKSRKVAV</sequence>
<name>A0A6V8H756_TALPI</name>
<proteinExistence type="predicted"/>
<feature type="region of interest" description="Disordered" evidence="1">
    <location>
        <begin position="131"/>
        <end position="152"/>
    </location>
</feature>
<feature type="compositionally biased region" description="Basic and acidic residues" evidence="1">
    <location>
        <begin position="532"/>
        <end position="543"/>
    </location>
</feature>
<comment type="caution">
    <text evidence="2">The sequence shown here is derived from an EMBL/GenBank/DDBJ whole genome shotgun (WGS) entry which is preliminary data.</text>
</comment>
<feature type="compositionally biased region" description="Low complexity" evidence="1">
    <location>
        <begin position="82"/>
        <end position="97"/>
    </location>
</feature>
<feature type="region of interest" description="Disordered" evidence="1">
    <location>
        <begin position="372"/>
        <end position="412"/>
    </location>
</feature>
<feature type="compositionally biased region" description="Polar residues" evidence="1">
    <location>
        <begin position="13"/>
        <end position="47"/>
    </location>
</feature>
<keyword evidence="3" id="KW-1185">Reference proteome</keyword>
<evidence type="ECO:0000313" key="2">
    <source>
        <dbReference type="EMBL" id="GAM36856.1"/>
    </source>
</evidence>
<feature type="compositionally biased region" description="Basic and acidic residues" evidence="1">
    <location>
        <begin position="1"/>
        <end position="10"/>
    </location>
</feature>
<feature type="region of interest" description="Disordered" evidence="1">
    <location>
        <begin position="1"/>
        <end position="100"/>
    </location>
</feature>
<feature type="compositionally biased region" description="Basic residues" evidence="1">
    <location>
        <begin position="544"/>
        <end position="566"/>
    </location>
</feature>
<feature type="region of interest" description="Disordered" evidence="1">
    <location>
        <begin position="474"/>
        <end position="566"/>
    </location>
</feature>
<evidence type="ECO:0000256" key="1">
    <source>
        <dbReference type="SAM" id="MobiDB-lite"/>
    </source>
</evidence>
<dbReference type="EMBL" id="DF933818">
    <property type="protein sequence ID" value="GAM36856.1"/>
    <property type="molecule type" value="Genomic_DNA"/>
</dbReference>
<evidence type="ECO:0000313" key="3">
    <source>
        <dbReference type="Proteomes" id="UP000053095"/>
    </source>
</evidence>
<accession>A0A6V8H756</accession>
<feature type="compositionally biased region" description="Low complexity" evidence="1">
    <location>
        <begin position="377"/>
        <end position="406"/>
    </location>
</feature>
<gene>
    <name evidence="2" type="ORF">TCE0_022r06278</name>
</gene>
<reference evidence="3" key="1">
    <citation type="journal article" date="2015" name="Genome Announc.">
        <title>Draft genome sequence of Talaromyces cellulolyticus strain Y-94, a source of lignocellulosic biomass-degrading enzymes.</title>
        <authorList>
            <person name="Fujii T."/>
            <person name="Koike H."/>
            <person name="Sawayama S."/>
            <person name="Yano S."/>
            <person name="Inoue H."/>
        </authorList>
    </citation>
    <scope>NUCLEOTIDE SEQUENCE [LARGE SCALE GENOMIC DNA]</scope>
    <source>
        <strain evidence="3">Y-94</strain>
    </source>
</reference>
<dbReference type="AlphaFoldDB" id="A0A6V8H756"/>
<organism evidence="2 3">
    <name type="scientific">Talaromyces pinophilus</name>
    <name type="common">Penicillium pinophilum</name>
    <dbReference type="NCBI Taxonomy" id="128442"/>
    <lineage>
        <taxon>Eukaryota</taxon>
        <taxon>Fungi</taxon>
        <taxon>Dikarya</taxon>
        <taxon>Ascomycota</taxon>
        <taxon>Pezizomycotina</taxon>
        <taxon>Eurotiomycetes</taxon>
        <taxon>Eurotiomycetidae</taxon>
        <taxon>Eurotiales</taxon>
        <taxon>Trichocomaceae</taxon>
        <taxon>Talaromyces</taxon>
        <taxon>Talaromyces sect. Talaromyces</taxon>
    </lineage>
</organism>
<protein>
    <submittedName>
        <fullName evidence="2">Uncharacterized protein</fullName>
    </submittedName>
</protein>
<dbReference type="Proteomes" id="UP000053095">
    <property type="component" value="Unassembled WGS sequence"/>
</dbReference>
<feature type="compositionally biased region" description="Polar residues" evidence="1">
    <location>
        <begin position="136"/>
        <end position="148"/>
    </location>
</feature>